<gene>
    <name evidence="8" type="primary">xseB</name>
    <name evidence="8" type="ORF">DMP10_09240</name>
</gene>
<evidence type="ECO:0000256" key="1">
    <source>
        <dbReference type="ARBA" id="ARBA00009998"/>
    </source>
</evidence>
<accession>A0A3N0AQJ7</accession>
<evidence type="ECO:0000313" key="8">
    <source>
        <dbReference type="EMBL" id="RNL37117.1"/>
    </source>
</evidence>
<evidence type="ECO:0000256" key="5">
    <source>
        <dbReference type="ARBA" id="ARBA00022839"/>
    </source>
</evidence>
<keyword evidence="4" id="KW-0378">Hydrolase</keyword>
<dbReference type="SUPFAM" id="SSF116842">
    <property type="entry name" value="XseB-like"/>
    <property type="match status" value="1"/>
</dbReference>
<dbReference type="GO" id="GO:0009318">
    <property type="term" value="C:exodeoxyribonuclease VII complex"/>
    <property type="evidence" value="ECO:0007669"/>
    <property type="project" value="UniProtKB-UniRule"/>
</dbReference>
<comment type="caution">
    <text evidence="8">The sequence shown here is derived from an EMBL/GenBank/DDBJ whole genome shotgun (WGS) entry which is preliminary data.</text>
</comment>
<dbReference type="Pfam" id="PF02609">
    <property type="entry name" value="Exonuc_VII_S"/>
    <property type="match status" value="1"/>
</dbReference>
<evidence type="ECO:0000256" key="7">
    <source>
        <dbReference type="SAM" id="MobiDB-lite"/>
    </source>
</evidence>
<proteinExistence type="inferred from homology"/>
<name>A0A3N0AQJ7_9ACTN</name>
<dbReference type="RefSeq" id="WP_117285006.1">
    <property type="nucleotide sequence ID" value="NZ_JAMTCE010000018.1"/>
</dbReference>
<evidence type="ECO:0000256" key="2">
    <source>
        <dbReference type="ARBA" id="ARBA00022490"/>
    </source>
</evidence>
<dbReference type="AlphaFoldDB" id="A0A3N0AQJ7"/>
<dbReference type="Gene3D" id="1.10.287.1040">
    <property type="entry name" value="Exonuclease VII, small subunit"/>
    <property type="match status" value="1"/>
</dbReference>
<organism evidence="8 9">
    <name type="scientific">Adlercreutzia equolifaciens subsp. celatus DSM 18785</name>
    <dbReference type="NCBI Taxonomy" id="1121021"/>
    <lineage>
        <taxon>Bacteria</taxon>
        <taxon>Bacillati</taxon>
        <taxon>Actinomycetota</taxon>
        <taxon>Coriobacteriia</taxon>
        <taxon>Eggerthellales</taxon>
        <taxon>Eggerthellaceae</taxon>
        <taxon>Adlercreutzia</taxon>
    </lineage>
</organism>
<evidence type="ECO:0000313" key="9">
    <source>
        <dbReference type="Proteomes" id="UP000278327"/>
    </source>
</evidence>
<keyword evidence="9" id="KW-1185">Reference proteome</keyword>
<protein>
    <recommendedName>
        <fullName evidence="6">Exodeoxyribonuclease VII small subunit</fullName>
        <ecNumber evidence="6">3.1.11.6</ecNumber>
    </recommendedName>
</protein>
<keyword evidence="5" id="KW-0269">Exonuclease</keyword>
<evidence type="ECO:0000256" key="6">
    <source>
        <dbReference type="NCBIfam" id="TIGR01280"/>
    </source>
</evidence>
<keyword evidence="2" id="KW-0963">Cytoplasm</keyword>
<keyword evidence="3" id="KW-0540">Nuclease</keyword>
<dbReference type="GO" id="GO:0006308">
    <property type="term" value="P:DNA catabolic process"/>
    <property type="evidence" value="ECO:0007669"/>
    <property type="project" value="UniProtKB-UniRule"/>
</dbReference>
<dbReference type="GO" id="GO:0008855">
    <property type="term" value="F:exodeoxyribonuclease VII activity"/>
    <property type="evidence" value="ECO:0007669"/>
    <property type="project" value="UniProtKB-UniRule"/>
</dbReference>
<feature type="compositionally biased region" description="Low complexity" evidence="7">
    <location>
        <begin position="67"/>
        <end position="97"/>
    </location>
</feature>
<dbReference type="InterPro" id="IPR037004">
    <property type="entry name" value="Exonuc_VII_ssu_sf"/>
</dbReference>
<comment type="similarity">
    <text evidence="1">Belongs to the XseB family.</text>
</comment>
<dbReference type="InterPro" id="IPR003761">
    <property type="entry name" value="Exonuc_VII_S"/>
</dbReference>
<reference evidence="8 9" key="1">
    <citation type="journal article" date="2019" name="Microbiol. Resour. Announc.">
        <title>Draft Genome Sequences of Type Strains of Gordonibacter faecihominis, Paraeggerthella hongkongensis, Parvibacter caecicola,Slackia equolifaciens, Slackia faecicanis, and Slackia isoflavoniconvertens.</title>
        <authorList>
            <person name="Danylec N."/>
            <person name="Stoll D.A."/>
            <person name="Dotsch A."/>
            <person name="Huch M."/>
        </authorList>
    </citation>
    <scope>NUCLEOTIDE SEQUENCE [LARGE SCALE GENOMIC DNA]</scope>
    <source>
        <strain evidence="8 9">DSM 18785</strain>
    </source>
</reference>
<feature type="region of interest" description="Disordered" evidence="7">
    <location>
        <begin position="61"/>
        <end position="97"/>
    </location>
</feature>
<sequence length="97" mass="10166">MADEQGRTFEDVHERLSEIVDEVSAEDISLDDALKLYEEAVKLGLSACDLSEQDLDAFLATEEEGESSPAEECGATLAPTGSTDTTSSADAPAPGEA</sequence>
<evidence type="ECO:0000256" key="4">
    <source>
        <dbReference type="ARBA" id="ARBA00022801"/>
    </source>
</evidence>
<dbReference type="EC" id="3.1.11.6" evidence="6"/>
<dbReference type="NCBIfam" id="TIGR01280">
    <property type="entry name" value="xseB"/>
    <property type="match status" value="1"/>
</dbReference>
<dbReference type="Proteomes" id="UP000278327">
    <property type="component" value="Unassembled WGS sequence"/>
</dbReference>
<dbReference type="EMBL" id="QICA01000016">
    <property type="protein sequence ID" value="RNL37117.1"/>
    <property type="molecule type" value="Genomic_DNA"/>
</dbReference>
<evidence type="ECO:0000256" key="3">
    <source>
        <dbReference type="ARBA" id="ARBA00022722"/>
    </source>
</evidence>